<sequence>MEAYITVTYVDSVLGSDWASVAVPKERAVMLANLWLSTQNLQSFVTVPDAVKMAGIELVQLAVDDQLYQDTSTGVVSKRVKADSVEVETEYSQTDKGSSQRLKIALDLIAPFVMKQSLVSLIWKI</sequence>
<dbReference type="EMBL" id="CP091511">
    <property type="protein sequence ID" value="UOO89124.1"/>
    <property type="molecule type" value="Genomic_DNA"/>
</dbReference>
<gene>
    <name evidence="1" type="ORF">LVJ82_17035</name>
</gene>
<evidence type="ECO:0000313" key="2">
    <source>
        <dbReference type="Proteomes" id="UP000832011"/>
    </source>
</evidence>
<accession>A0ABY4E015</accession>
<name>A0ABY4E015_9NEIS</name>
<protein>
    <submittedName>
        <fullName evidence="1">Uncharacterized protein</fullName>
    </submittedName>
</protein>
<dbReference type="RefSeq" id="WP_058356828.1">
    <property type="nucleotide sequence ID" value="NZ_CABKVG010000010.1"/>
</dbReference>
<evidence type="ECO:0000313" key="1">
    <source>
        <dbReference type="EMBL" id="UOO89124.1"/>
    </source>
</evidence>
<reference evidence="1 2" key="1">
    <citation type="journal article" date="2022" name="Res Sq">
        <title>Evolution of multicellular longitudinally dividing oral cavity symbionts (Neisseriaceae).</title>
        <authorList>
            <person name="Nyongesa S."/>
            <person name="Weber P."/>
            <person name="Bernet E."/>
            <person name="Pullido F."/>
            <person name="Nieckarz M."/>
            <person name="Delaby M."/>
            <person name="Nieves C."/>
            <person name="Viehboeck T."/>
            <person name="Krause N."/>
            <person name="Rivera-Millot A."/>
            <person name="Nakamura A."/>
            <person name="Vischer N."/>
            <person name="VanNieuwenhze M."/>
            <person name="Brun Y."/>
            <person name="Cava F."/>
            <person name="Bulgheresi S."/>
            <person name="Veyrier F."/>
        </authorList>
    </citation>
    <scope>NUCLEOTIDE SEQUENCE [LARGE SCALE GENOMIC DNA]</scope>
    <source>
        <strain evidence="1 2">SN4</strain>
    </source>
</reference>
<proteinExistence type="predicted"/>
<dbReference type="Proteomes" id="UP000832011">
    <property type="component" value="Chromosome"/>
</dbReference>
<organism evidence="1 2">
    <name type="scientific">Vitreoscilla massiliensis</name>
    <dbReference type="NCBI Taxonomy" id="1689272"/>
    <lineage>
        <taxon>Bacteria</taxon>
        <taxon>Pseudomonadati</taxon>
        <taxon>Pseudomonadota</taxon>
        <taxon>Betaproteobacteria</taxon>
        <taxon>Neisseriales</taxon>
        <taxon>Neisseriaceae</taxon>
        <taxon>Vitreoscilla</taxon>
    </lineage>
</organism>
<keyword evidence="2" id="KW-1185">Reference proteome</keyword>